<organism evidence="1 2">
    <name type="scientific">Bradyrhizobium erythrophlei</name>
    <dbReference type="NCBI Taxonomy" id="1437360"/>
    <lineage>
        <taxon>Bacteria</taxon>
        <taxon>Pseudomonadati</taxon>
        <taxon>Pseudomonadota</taxon>
        <taxon>Alphaproteobacteria</taxon>
        <taxon>Hyphomicrobiales</taxon>
        <taxon>Nitrobacteraceae</taxon>
        <taxon>Bradyrhizobium</taxon>
    </lineage>
</organism>
<dbReference type="AlphaFoldDB" id="A0A1M7USL7"/>
<name>A0A1M7USL7_9BRAD</name>
<dbReference type="InterPro" id="IPR036278">
    <property type="entry name" value="Sialidase_sf"/>
</dbReference>
<dbReference type="EMBL" id="LT670849">
    <property type="protein sequence ID" value="SHN85924.1"/>
    <property type="molecule type" value="Genomic_DNA"/>
</dbReference>
<dbReference type="CDD" id="cd15482">
    <property type="entry name" value="Sialidase_non-viral"/>
    <property type="match status" value="2"/>
</dbReference>
<evidence type="ECO:0000313" key="1">
    <source>
        <dbReference type="EMBL" id="SHN85924.1"/>
    </source>
</evidence>
<keyword evidence="2" id="KW-1185">Reference proteome</keyword>
<evidence type="ECO:0000313" key="2">
    <source>
        <dbReference type="Proteomes" id="UP000184096"/>
    </source>
</evidence>
<dbReference type="Proteomes" id="UP000184096">
    <property type="component" value="Chromosome I"/>
</dbReference>
<protein>
    <submittedName>
        <fullName evidence="1">BNR repeat-like domain-containing protein</fullName>
    </submittedName>
</protein>
<accession>A0A1M7USL7</accession>
<gene>
    <name evidence="1" type="ORF">SAMN05444170_6484</name>
</gene>
<reference evidence="2" key="1">
    <citation type="submission" date="2016-11" db="EMBL/GenBank/DDBJ databases">
        <authorList>
            <person name="Varghese N."/>
            <person name="Submissions S."/>
        </authorList>
    </citation>
    <scope>NUCLEOTIDE SEQUENCE [LARGE SCALE GENOMIC DNA]</scope>
    <source>
        <strain evidence="2">GAS401</strain>
    </source>
</reference>
<dbReference type="Gene3D" id="2.120.10.10">
    <property type="match status" value="2"/>
</dbReference>
<dbReference type="SUPFAM" id="SSF50939">
    <property type="entry name" value="Sialidases"/>
    <property type="match status" value="1"/>
</dbReference>
<proteinExistence type="predicted"/>
<sequence length="409" mass="44426">MIEELTMKHRTFIVTLALALTQGSAWGQMSHNHASEAACETTELRCASKVTPTFGADGTLWLAWMAGGQVLVASSGDGGHSLSPAVQVTQDKPNLDWGPDARPKIVVDRKGGIAVAFSTFRDKAFNGEVFYSRSTDGGKTFATPRPITDNAESQRFEAVGFDPEGNVFAAWLDKRNRVPVQQAGKKYDGAALFFASSRDGGATYSQATMAADNTCECCRLGLAFDPSGHPVIAFRNIFEGGVRDHAVVTFADQKTPGEVHRVSQDDWQVAACPHQGPSLSIATDGTYHVVWYTNGKARKGLFYAQSRDGGKTFSQPMPIGRPDRNPSRPYVMAGPQETEIVWKEFDGEKTSVNLITTTDAGRTWSQPRVIASTADSSDHPLLVSNGRQTYLSWMTKADGYHLQPIEGEP</sequence>